<feature type="signal peptide" evidence="1">
    <location>
        <begin position="1"/>
        <end position="22"/>
    </location>
</feature>
<dbReference type="RefSeq" id="WP_255189324.1">
    <property type="nucleotide sequence ID" value="NZ_CP113517.1"/>
</dbReference>
<accession>A0ABY7GJA4</accession>
<keyword evidence="1" id="KW-0732">Signal</keyword>
<name>A0ABY7GJA4_9GAMM</name>
<dbReference type="Gene3D" id="3.10.450.360">
    <property type="match status" value="1"/>
</dbReference>
<dbReference type="EMBL" id="CP113517">
    <property type="protein sequence ID" value="WAR44348.1"/>
    <property type="molecule type" value="Genomic_DNA"/>
</dbReference>
<evidence type="ECO:0000313" key="2">
    <source>
        <dbReference type="EMBL" id="WAR44348.1"/>
    </source>
</evidence>
<reference evidence="2" key="1">
    <citation type="submission" date="2022-11" db="EMBL/GenBank/DDBJ databases">
        <title>Methylomonas rapida sp. nov., Carotenoid-Producing Obligate Methanotrophs with High Growth Characteristics and Biotechnological Potential.</title>
        <authorList>
            <person name="Tikhonova E.N."/>
            <person name="Suleimanov R.Z."/>
            <person name="Miroshnikov K."/>
            <person name="Oshkin I.Y."/>
            <person name="Belova S.E."/>
            <person name="Danilova O.V."/>
            <person name="Ashikhmin A."/>
            <person name="Konopkin A."/>
            <person name="But S.Y."/>
            <person name="Khmelenina V.N."/>
            <person name="Kuznetsov N."/>
            <person name="Pimenov N.V."/>
            <person name="Dedysh S.N."/>
        </authorList>
    </citation>
    <scope>NUCLEOTIDE SEQUENCE</scope>
    <source>
        <strain evidence="2">MP1</strain>
    </source>
</reference>
<protein>
    <recommendedName>
        <fullName evidence="4">Beta-lactamase-inhibitor-like PepSY-like domain-containing protein</fullName>
    </recommendedName>
</protein>
<keyword evidence="3" id="KW-1185">Reference proteome</keyword>
<feature type="chain" id="PRO_5046840916" description="Beta-lactamase-inhibitor-like PepSY-like domain-containing protein" evidence="1">
    <location>
        <begin position="23"/>
        <end position="157"/>
    </location>
</feature>
<dbReference type="Proteomes" id="UP001162780">
    <property type="component" value="Chromosome"/>
</dbReference>
<organism evidence="2 3">
    <name type="scientific">Methylomonas rapida</name>
    <dbReference type="NCBI Taxonomy" id="2963939"/>
    <lineage>
        <taxon>Bacteria</taxon>
        <taxon>Pseudomonadati</taxon>
        <taxon>Pseudomonadota</taxon>
        <taxon>Gammaproteobacteria</taxon>
        <taxon>Methylococcales</taxon>
        <taxon>Methylococcaceae</taxon>
        <taxon>Methylomonas</taxon>
    </lineage>
</organism>
<proteinExistence type="predicted"/>
<sequence>MSCSKLLIYLFALCLLSHGALAATLSEVPFDSLPDAVKTTALNIIDKPNISKVSKIDDNGLVRFEIEADKTENNRPVVSWDVVIAVNGKIMKLAKEVPFFELSYPQMQAMEQRYPGIKVIEAESVDLHFLDVIGTVDGQDIKLRLYEDGLIEEQSSR</sequence>
<gene>
    <name evidence="2" type="ORF">NM686_018620</name>
</gene>
<evidence type="ECO:0000256" key="1">
    <source>
        <dbReference type="SAM" id="SignalP"/>
    </source>
</evidence>
<evidence type="ECO:0008006" key="4">
    <source>
        <dbReference type="Google" id="ProtNLM"/>
    </source>
</evidence>
<evidence type="ECO:0000313" key="3">
    <source>
        <dbReference type="Proteomes" id="UP001162780"/>
    </source>
</evidence>